<dbReference type="OrthoDB" id="9923964at2"/>
<dbReference type="RefSeq" id="WP_115731569.1">
    <property type="nucleotide sequence ID" value="NZ_BAAAVY010000002.1"/>
</dbReference>
<gene>
    <name evidence="1" type="ORF">NCTC10684_02633</name>
</gene>
<name>A0A380WK87_AMIAI</name>
<sequence>MRWKPIKKLTDVEVDLAWHRRLMVWNDCQGPYHLTDAAANGYFDADTVRSDGMWTKFLILPDAG</sequence>
<accession>A0A380WK87</accession>
<evidence type="ECO:0000313" key="1">
    <source>
        <dbReference type="EMBL" id="SUU89393.1"/>
    </source>
</evidence>
<protein>
    <submittedName>
        <fullName evidence="1">Uncharacterized protein</fullName>
    </submittedName>
</protein>
<dbReference type="AlphaFoldDB" id="A0A380WK87"/>
<reference evidence="1 2" key="1">
    <citation type="submission" date="2018-06" db="EMBL/GenBank/DDBJ databases">
        <authorList>
            <consortium name="Pathogen Informatics"/>
            <person name="Doyle S."/>
        </authorList>
    </citation>
    <scope>NUCLEOTIDE SEQUENCE [LARGE SCALE GENOMIC DNA]</scope>
    <source>
        <strain evidence="1 2">NCTC10684</strain>
    </source>
</reference>
<proteinExistence type="predicted"/>
<organism evidence="1 2">
    <name type="scientific">Aminobacter aminovorans</name>
    <name type="common">Chelatobacter heintzii</name>
    <dbReference type="NCBI Taxonomy" id="83263"/>
    <lineage>
        <taxon>Bacteria</taxon>
        <taxon>Pseudomonadati</taxon>
        <taxon>Pseudomonadota</taxon>
        <taxon>Alphaproteobacteria</taxon>
        <taxon>Hyphomicrobiales</taxon>
        <taxon>Phyllobacteriaceae</taxon>
        <taxon>Aminobacter</taxon>
    </lineage>
</organism>
<dbReference type="EMBL" id="UFSM01000001">
    <property type="protein sequence ID" value="SUU89393.1"/>
    <property type="molecule type" value="Genomic_DNA"/>
</dbReference>
<evidence type="ECO:0000313" key="2">
    <source>
        <dbReference type="Proteomes" id="UP000254701"/>
    </source>
</evidence>
<dbReference type="Proteomes" id="UP000254701">
    <property type="component" value="Unassembled WGS sequence"/>
</dbReference>